<evidence type="ECO:0000313" key="1">
    <source>
        <dbReference type="EMBL" id="TNV78871.1"/>
    </source>
</evidence>
<dbReference type="AlphaFoldDB" id="A0A8J8NP34"/>
<gene>
    <name evidence="1" type="ORF">FGO68_gene1318</name>
</gene>
<evidence type="ECO:0000313" key="2">
    <source>
        <dbReference type="Proteomes" id="UP000785679"/>
    </source>
</evidence>
<keyword evidence="2" id="KW-1185">Reference proteome</keyword>
<accession>A0A8J8NP34</accession>
<dbReference type="EMBL" id="RRYP01009714">
    <property type="protein sequence ID" value="TNV78871.1"/>
    <property type="molecule type" value="Genomic_DNA"/>
</dbReference>
<reference evidence="1" key="1">
    <citation type="submission" date="2019-06" db="EMBL/GenBank/DDBJ databases">
        <authorList>
            <person name="Zheng W."/>
        </authorList>
    </citation>
    <scope>NUCLEOTIDE SEQUENCE</scope>
    <source>
        <strain evidence="1">QDHG01</strain>
    </source>
</reference>
<dbReference type="Proteomes" id="UP000785679">
    <property type="component" value="Unassembled WGS sequence"/>
</dbReference>
<sequence length="97" mass="11061">MFNLLSKATLIRNITVWIQGNQTNQRYDLMAGNIASLGRLILDFQSANHEGYIPITNSTEQAPVLSKWREPWTIGSNGLSTRRYLTEPSGRIRRCHT</sequence>
<proteinExistence type="predicted"/>
<protein>
    <submittedName>
        <fullName evidence="1">Uncharacterized protein</fullName>
    </submittedName>
</protein>
<comment type="caution">
    <text evidence="1">The sequence shown here is derived from an EMBL/GenBank/DDBJ whole genome shotgun (WGS) entry which is preliminary data.</text>
</comment>
<organism evidence="1 2">
    <name type="scientific">Halteria grandinella</name>
    <dbReference type="NCBI Taxonomy" id="5974"/>
    <lineage>
        <taxon>Eukaryota</taxon>
        <taxon>Sar</taxon>
        <taxon>Alveolata</taxon>
        <taxon>Ciliophora</taxon>
        <taxon>Intramacronucleata</taxon>
        <taxon>Spirotrichea</taxon>
        <taxon>Stichotrichia</taxon>
        <taxon>Sporadotrichida</taxon>
        <taxon>Halteriidae</taxon>
        <taxon>Halteria</taxon>
    </lineage>
</organism>
<name>A0A8J8NP34_HALGN</name>